<feature type="domain" description="Carbohydrate kinase PfkB" evidence="3">
    <location>
        <begin position="189"/>
        <end position="312"/>
    </location>
</feature>
<accession>A0A117LH93</accession>
<dbReference type="AlphaFoldDB" id="A0A117LH93"/>
<dbReference type="Pfam" id="PF00294">
    <property type="entry name" value="PfkB"/>
    <property type="match status" value="1"/>
</dbReference>
<dbReference type="PANTHER" id="PTHR10584">
    <property type="entry name" value="SUGAR KINASE"/>
    <property type="match status" value="1"/>
</dbReference>
<comment type="caution">
    <text evidence="4">The sequence shown here is derived from an EMBL/GenBank/DDBJ whole genome shotgun (WGS) entry which is preliminary data.</text>
</comment>
<dbReference type="EMBL" id="LGFU01000002">
    <property type="protein sequence ID" value="KUK47038.1"/>
    <property type="molecule type" value="Genomic_DNA"/>
</dbReference>
<evidence type="ECO:0000259" key="3">
    <source>
        <dbReference type="Pfam" id="PF00294"/>
    </source>
</evidence>
<sequence length="345" mass="38651">MPQSEITTIICGLIQRETIINRNDQVSIDRPGGHALYAASGYALFDNPVGIVAKVNDKFLEKYGKELTQNGFDLKGVTPSTRPINAMQYYRINAPDQWETSNIKRHFYELGLEVPKFLLQQDIHTKYDSSTIKAEDIPLLSSDFPPEYRSAQAVLLTPMSFISHNASIPFLKKSGVSTLMIRSSPSYMTPPKLPTIASLLKGIDFFFTTEQEIRTLFKSRFDRYEEMLSALKGFGEQYCIIKCQKSGYMILQADSTQICVVPDYAVFVIDPIGDFDCFCGVFAANYAKNQLPVKECALKASAAASICREGSGIDYILQSLPALIRMRAQTLYRQLTWCSLSSLAN</sequence>
<dbReference type="Gene3D" id="3.40.1190.20">
    <property type="match status" value="1"/>
</dbReference>
<keyword evidence="1" id="KW-0808">Transferase</keyword>
<protein>
    <recommendedName>
        <fullName evidence="3">Carbohydrate kinase PfkB domain-containing protein</fullName>
    </recommendedName>
</protein>
<evidence type="ECO:0000313" key="5">
    <source>
        <dbReference type="Proteomes" id="UP000064249"/>
    </source>
</evidence>
<evidence type="ECO:0000313" key="4">
    <source>
        <dbReference type="EMBL" id="KUK47038.1"/>
    </source>
</evidence>
<dbReference type="GO" id="GO:0005829">
    <property type="term" value="C:cytosol"/>
    <property type="evidence" value="ECO:0007669"/>
    <property type="project" value="TreeGrafter"/>
</dbReference>
<organism evidence="4 5">
    <name type="scientific">Anaerolinea thermophila</name>
    <dbReference type="NCBI Taxonomy" id="167964"/>
    <lineage>
        <taxon>Bacteria</taxon>
        <taxon>Bacillati</taxon>
        <taxon>Chloroflexota</taxon>
        <taxon>Anaerolineae</taxon>
        <taxon>Anaerolineales</taxon>
        <taxon>Anaerolineaceae</taxon>
        <taxon>Anaerolinea</taxon>
    </lineage>
</organism>
<gene>
    <name evidence="4" type="ORF">XD73_0107</name>
</gene>
<evidence type="ECO:0000256" key="1">
    <source>
        <dbReference type="ARBA" id="ARBA00022679"/>
    </source>
</evidence>
<dbReference type="Proteomes" id="UP000064249">
    <property type="component" value="Unassembled WGS sequence"/>
</dbReference>
<name>A0A117LH93_9CHLR</name>
<dbReference type="InterPro" id="IPR029056">
    <property type="entry name" value="Ribokinase-like"/>
</dbReference>
<dbReference type="SUPFAM" id="SSF53613">
    <property type="entry name" value="Ribokinase-like"/>
    <property type="match status" value="1"/>
</dbReference>
<keyword evidence="2" id="KW-0418">Kinase</keyword>
<dbReference type="PANTHER" id="PTHR10584:SF166">
    <property type="entry name" value="RIBOKINASE"/>
    <property type="match status" value="1"/>
</dbReference>
<dbReference type="GO" id="GO:0016301">
    <property type="term" value="F:kinase activity"/>
    <property type="evidence" value="ECO:0007669"/>
    <property type="project" value="UniProtKB-KW"/>
</dbReference>
<dbReference type="InterPro" id="IPR011611">
    <property type="entry name" value="PfkB_dom"/>
</dbReference>
<reference evidence="4 5" key="1">
    <citation type="journal article" date="2015" name="MBio">
        <title>Genome-Resolved Metagenomic Analysis Reveals Roles for Candidate Phyla and Other Microbial Community Members in Biogeochemical Transformations in Oil Reservoirs.</title>
        <authorList>
            <person name="Hu P."/>
            <person name="Tom L."/>
            <person name="Singh A."/>
            <person name="Thomas B.C."/>
            <person name="Baker B.J."/>
            <person name="Piceno Y.M."/>
            <person name="Andersen G.L."/>
            <person name="Banfield J.F."/>
        </authorList>
    </citation>
    <scope>NUCLEOTIDE SEQUENCE [LARGE SCALE GENOMIC DNA]</scope>
    <source>
        <strain evidence="4">46_16</strain>
    </source>
</reference>
<proteinExistence type="predicted"/>
<evidence type="ECO:0000256" key="2">
    <source>
        <dbReference type="ARBA" id="ARBA00022777"/>
    </source>
</evidence>